<dbReference type="InterPro" id="IPR032675">
    <property type="entry name" value="LRR_dom_sf"/>
</dbReference>
<feature type="transmembrane region" description="Helical" evidence="3">
    <location>
        <begin position="506"/>
        <end position="524"/>
    </location>
</feature>
<dbReference type="Proteomes" id="UP001152797">
    <property type="component" value="Unassembled WGS sequence"/>
</dbReference>
<dbReference type="Gene3D" id="3.80.10.10">
    <property type="entry name" value="Ribonuclease Inhibitor"/>
    <property type="match status" value="3"/>
</dbReference>
<dbReference type="EMBL" id="CAMXCT010004890">
    <property type="protein sequence ID" value="CAI4010706.1"/>
    <property type="molecule type" value="Genomic_DNA"/>
</dbReference>
<protein>
    <submittedName>
        <fullName evidence="6">Leucine rich repeat protein</fullName>
    </submittedName>
</protein>
<keyword evidence="7" id="KW-1185">Reference proteome</keyword>
<dbReference type="PANTHER" id="PTHR48051:SF39">
    <property type="entry name" value="P53-INDUCED DEATH DOMAIN PROTEIN 1"/>
    <property type="match status" value="1"/>
</dbReference>
<dbReference type="EMBL" id="CAMXCT030004890">
    <property type="protein sequence ID" value="CAL4798018.1"/>
    <property type="molecule type" value="Genomic_DNA"/>
</dbReference>
<name>A0A9P1GE72_9DINO</name>
<keyword evidence="3" id="KW-0472">Membrane</keyword>
<dbReference type="InterPro" id="IPR050216">
    <property type="entry name" value="LRR_domain-containing"/>
</dbReference>
<dbReference type="InterPro" id="IPR001611">
    <property type="entry name" value="Leu-rich_rpt"/>
</dbReference>
<dbReference type="GO" id="GO:0005737">
    <property type="term" value="C:cytoplasm"/>
    <property type="evidence" value="ECO:0007669"/>
    <property type="project" value="TreeGrafter"/>
</dbReference>
<dbReference type="SMART" id="SM00369">
    <property type="entry name" value="LRR_TYP"/>
    <property type="match status" value="11"/>
</dbReference>
<feature type="transmembrane region" description="Helical" evidence="3">
    <location>
        <begin position="536"/>
        <end position="558"/>
    </location>
</feature>
<feature type="transmembrane region" description="Helical" evidence="3">
    <location>
        <begin position="806"/>
        <end position="823"/>
    </location>
</feature>
<evidence type="ECO:0000313" key="7">
    <source>
        <dbReference type="Proteomes" id="UP001152797"/>
    </source>
</evidence>
<evidence type="ECO:0000256" key="2">
    <source>
        <dbReference type="ARBA" id="ARBA00022737"/>
    </source>
</evidence>
<evidence type="ECO:0000256" key="3">
    <source>
        <dbReference type="SAM" id="Phobius"/>
    </source>
</evidence>
<gene>
    <name evidence="5" type="ORF">C1SCF055_LOCUS35948</name>
</gene>
<dbReference type="InterPro" id="IPR003591">
    <property type="entry name" value="Leu-rich_rpt_typical-subtyp"/>
</dbReference>
<evidence type="ECO:0000259" key="4">
    <source>
        <dbReference type="Pfam" id="PF23598"/>
    </source>
</evidence>
<dbReference type="InterPro" id="IPR055414">
    <property type="entry name" value="LRR_R13L4/SHOC2-like"/>
</dbReference>
<dbReference type="EMBL" id="CAMXCT020004890">
    <property type="protein sequence ID" value="CAL1164081.1"/>
    <property type="molecule type" value="Genomic_DNA"/>
</dbReference>
<keyword evidence="2" id="KW-0677">Repeat</keyword>
<dbReference type="SMART" id="SM00364">
    <property type="entry name" value="LRR_BAC"/>
    <property type="match status" value="11"/>
</dbReference>
<dbReference type="AlphaFoldDB" id="A0A9P1GE72"/>
<evidence type="ECO:0000313" key="5">
    <source>
        <dbReference type="EMBL" id="CAI4010706.1"/>
    </source>
</evidence>
<dbReference type="OrthoDB" id="277458at2759"/>
<feature type="domain" description="Disease resistance R13L4/SHOC-2-like LRR" evidence="4">
    <location>
        <begin position="71"/>
        <end position="160"/>
    </location>
</feature>
<accession>A0A9P1GE72</accession>
<keyword evidence="3" id="KW-0812">Transmembrane</keyword>
<dbReference type="SUPFAM" id="SSF52058">
    <property type="entry name" value="L domain-like"/>
    <property type="match status" value="2"/>
</dbReference>
<feature type="transmembrane region" description="Helical" evidence="3">
    <location>
        <begin position="829"/>
        <end position="851"/>
    </location>
</feature>
<feature type="transmembrane region" description="Helical" evidence="3">
    <location>
        <begin position="578"/>
        <end position="598"/>
    </location>
</feature>
<organism evidence="5">
    <name type="scientific">Cladocopium goreaui</name>
    <dbReference type="NCBI Taxonomy" id="2562237"/>
    <lineage>
        <taxon>Eukaryota</taxon>
        <taxon>Sar</taxon>
        <taxon>Alveolata</taxon>
        <taxon>Dinophyceae</taxon>
        <taxon>Suessiales</taxon>
        <taxon>Symbiodiniaceae</taxon>
        <taxon>Cladocopium</taxon>
    </lineage>
</organism>
<keyword evidence="1" id="KW-0433">Leucine-rich repeat</keyword>
<dbReference type="PANTHER" id="PTHR48051">
    <property type="match status" value="1"/>
</dbReference>
<dbReference type="PROSITE" id="PS51450">
    <property type="entry name" value="LRR"/>
    <property type="match status" value="3"/>
</dbReference>
<evidence type="ECO:0000313" key="6">
    <source>
        <dbReference type="EMBL" id="CAL4798018.1"/>
    </source>
</evidence>
<comment type="caution">
    <text evidence="5">The sequence shown here is derived from an EMBL/GenBank/DDBJ whole genome shotgun (WGS) entry which is preliminary data.</text>
</comment>
<sequence>MLFLNDNQLTELPESMGQLRSLTRLNAGGNQLAALPVSVSQLPSLIELRLNNNYLTMLPDSVGQMKTLTSLYLKSNQLTSLPESIGQLRHLSTLNLDGNQLTIFPEAIADLQWLKQLRIAGNRLTSLPESIGKLQSLRKLDIHSNKLTLLPESISHLQELLYLHLQNNQLTSLPDSIGNLTLLRIFSLDSNRLSSLPESMANLSLLSLYLDSNRLTSIPRLNSPNLLELRAAKNQLRTLPDLGNKMRLQVLSLHDNFLEQLSHSSTSMSRLEVALLHSNRIRDCAEICRLGLSVRLKTLYLHRNALGKVPPCLSQFSSLEVLTLHSNFSTGEVPKNLVGLPNLNILTLHRNRLYGNLPQELVTAPKLFFFSAHSNHLVGPIPALNLRKDCVNDASFVTDHSTCDDFAMWALECKKAEIALHCPKACLMCDNASARGPVLLLHDNRLSCSLPEEVTSWPEAMRSISLVGNMLGNGSHALPDWIHTYEHQPFLYLSENTASDIFKRSMLLASMCTLGWLLLVAGVGEEMSWLESFLKFIYSCCWLCIVAVLSFPSVAYAVVSAIPFNNTLKLSAWWLKFFHYQAALVMVLVDMFITPKAVRFFADATGIRRSMLFMAARLGTMWLAAVLSTIYLTTNCMNGWTQLWKVCDDSTEDYKLFNISLGDNPILEPKADLCSAKESWWSDSACPRAVVNTMAPLLVSKMITRAFLQPIITLLRWQMSYPEGGQLYMLRGLICTSRSLEPGQQASLLVTWAEVALLWGAFVPVLLPSVLLATGANMLMCKVGHGHFGVEHLAQDKAATGMSRRYLHGSLCVLVCFQNWFAWSSGMHGRWLLLLIALIYALELGGFLSFWPDQRRNRVAILDDNPPDPPER</sequence>
<feature type="transmembrane region" description="Helical" evidence="3">
    <location>
        <begin position="610"/>
        <end position="632"/>
    </location>
</feature>
<proteinExistence type="predicted"/>
<feature type="transmembrane region" description="Helical" evidence="3">
    <location>
        <begin position="756"/>
        <end position="779"/>
    </location>
</feature>
<keyword evidence="3" id="KW-1133">Transmembrane helix</keyword>
<reference evidence="5" key="1">
    <citation type="submission" date="2022-10" db="EMBL/GenBank/DDBJ databases">
        <authorList>
            <person name="Chen Y."/>
            <person name="Dougan E. K."/>
            <person name="Chan C."/>
            <person name="Rhodes N."/>
            <person name="Thang M."/>
        </authorList>
    </citation>
    <scope>NUCLEOTIDE SEQUENCE</scope>
</reference>
<reference evidence="6 7" key="2">
    <citation type="submission" date="2024-05" db="EMBL/GenBank/DDBJ databases">
        <authorList>
            <person name="Chen Y."/>
            <person name="Shah S."/>
            <person name="Dougan E. K."/>
            <person name="Thang M."/>
            <person name="Chan C."/>
        </authorList>
    </citation>
    <scope>NUCLEOTIDE SEQUENCE [LARGE SCALE GENOMIC DNA]</scope>
</reference>
<dbReference type="Pfam" id="PF23598">
    <property type="entry name" value="LRR_14"/>
    <property type="match status" value="1"/>
</dbReference>
<evidence type="ECO:0000256" key="1">
    <source>
        <dbReference type="ARBA" id="ARBA00022614"/>
    </source>
</evidence>